<name>A0A9P6CNL9_9AGAR</name>
<dbReference type="EMBL" id="MU150238">
    <property type="protein sequence ID" value="KAF9467109.1"/>
    <property type="molecule type" value="Genomic_DNA"/>
</dbReference>
<comment type="caution">
    <text evidence="1">The sequence shown here is derived from an EMBL/GenBank/DDBJ whole genome shotgun (WGS) entry which is preliminary data.</text>
</comment>
<accession>A0A9P6CNL9</accession>
<proteinExistence type="predicted"/>
<dbReference type="Proteomes" id="UP000807353">
    <property type="component" value="Unassembled WGS sequence"/>
</dbReference>
<evidence type="ECO:0000313" key="2">
    <source>
        <dbReference type="Proteomes" id="UP000807353"/>
    </source>
</evidence>
<reference evidence="1" key="1">
    <citation type="submission" date="2020-11" db="EMBL/GenBank/DDBJ databases">
        <authorList>
            <consortium name="DOE Joint Genome Institute"/>
            <person name="Ahrendt S."/>
            <person name="Riley R."/>
            <person name="Andreopoulos W."/>
            <person name="Labutti K."/>
            <person name="Pangilinan J."/>
            <person name="Ruiz-Duenas F.J."/>
            <person name="Barrasa J.M."/>
            <person name="Sanchez-Garcia M."/>
            <person name="Camarero S."/>
            <person name="Miyauchi S."/>
            <person name="Serrano A."/>
            <person name="Linde D."/>
            <person name="Babiker R."/>
            <person name="Drula E."/>
            <person name="Ayuso-Fernandez I."/>
            <person name="Pacheco R."/>
            <person name="Padilla G."/>
            <person name="Ferreira P."/>
            <person name="Barriuso J."/>
            <person name="Kellner H."/>
            <person name="Castanera R."/>
            <person name="Alfaro M."/>
            <person name="Ramirez L."/>
            <person name="Pisabarro A.G."/>
            <person name="Kuo A."/>
            <person name="Tritt A."/>
            <person name="Lipzen A."/>
            <person name="He G."/>
            <person name="Yan M."/>
            <person name="Ng V."/>
            <person name="Cullen D."/>
            <person name="Martin F."/>
            <person name="Rosso M.-N."/>
            <person name="Henrissat B."/>
            <person name="Hibbett D."/>
            <person name="Martinez A.T."/>
            <person name="Grigoriev I.V."/>
        </authorList>
    </citation>
    <scope>NUCLEOTIDE SEQUENCE</scope>
    <source>
        <strain evidence="1">CBS 247.69</strain>
    </source>
</reference>
<protein>
    <submittedName>
        <fullName evidence="1">Uncharacterized protein</fullName>
    </submittedName>
</protein>
<dbReference type="AlphaFoldDB" id="A0A9P6CNL9"/>
<keyword evidence="2" id="KW-1185">Reference proteome</keyword>
<sequence>VHQNAKARSHVRFVLKILCPGIRQKVCRSVRRREFVNLLQRDGYLEIRATYAHACPLVSK</sequence>
<organism evidence="1 2">
    <name type="scientific">Collybia nuda</name>
    <dbReference type="NCBI Taxonomy" id="64659"/>
    <lineage>
        <taxon>Eukaryota</taxon>
        <taxon>Fungi</taxon>
        <taxon>Dikarya</taxon>
        <taxon>Basidiomycota</taxon>
        <taxon>Agaricomycotina</taxon>
        <taxon>Agaricomycetes</taxon>
        <taxon>Agaricomycetidae</taxon>
        <taxon>Agaricales</taxon>
        <taxon>Tricholomatineae</taxon>
        <taxon>Clitocybaceae</taxon>
        <taxon>Collybia</taxon>
    </lineage>
</organism>
<feature type="non-terminal residue" evidence="1">
    <location>
        <position position="1"/>
    </location>
</feature>
<gene>
    <name evidence="1" type="ORF">BDZ94DRAFT_1249591</name>
</gene>
<evidence type="ECO:0000313" key="1">
    <source>
        <dbReference type="EMBL" id="KAF9467109.1"/>
    </source>
</evidence>